<reference evidence="3" key="1">
    <citation type="submission" date="2024-04" db="EMBL/GenBank/DDBJ databases">
        <title>Salinicola lusitanus LLJ914,a marine bacterium isolated from the Okinawa Trough.</title>
        <authorList>
            <person name="Li J."/>
        </authorList>
    </citation>
    <scope>NUCLEOTIDE SEQUENCE [LARGE SCALE GENOMIC DNA]</scope>
</reference>
<evidence type="ECO:0000313" key="2">
    <source>
        <dbReference type="EMBL" id="KAK7939439.1"/>
    </source>
</evidence>
<feature type="region of interest" description="Disordered" evidence="1">
    <location>
        <begin position="1"/>
        <end position="107"/>
    </location>
</feature>
<comment type="caution">
    <text evidence="2">The sequence shown here is derived from an EMBL/GenBank/DDBJ whole genome shotgun (WGS) entry which is preliminary data.</text>
</comment>
<feature type="compositionally biased region" description="Polar residues" evidence="1">
    <location>
        <begin position="32"/>
        <end position="62"/>
    </location>
</feature>
<evidence type="ECO:0000313" key="3">
    <source>
        <dbReference type="Proteomes" id="UP001460270"/>
    </source>
</evidence>
<feature type="compositionally biased region" description="Polar residues" evidence="1">
    <location>
        <begin position="1"/>
        <end position="14"/>
    </location>
</feature>
<keyword evidence="3" id="KW-1185">Reference proteome</keyword>
<protein>
    <submittedName>
        <fullName evidence="2">Uncharacterized protein</fullName>
    </submittedName>
</protein>
<proteinExistence type="predicted"/>
<dbReference type="EMBL" id="JBBPFD010000002">
    <property type="protein sequence ID" value="KAK7939439.1"/>
    <property type="molecule type" value="Genomic_DNA"/>
</dbReference>
<name>A0AAW0PXL0_9GOBI</name>
<dbReference type="AlphaFoldDB" id="A0AAW0PXL0"/>
<evidence type="ECO:0000256" key="1">
    <source>
        <dbReference type="SAM" id="MobiDB-lite"/>
    </source>
</evidence>
<dbReference type="Proteomes" id="UP001460270">
    <property type="component" value="Unassembled WGS sequence"/>
</dbReference>
<gene>
    <name evidence="2" type="ORF">WMY93_002765</name>
</gene>
<accession>A0AAW0PXL0</accession>
<feature type="compositionally biased region" description="Polar residues" evidence="1">
    <location>
        <begin position="95"/>
        <end position="107"/>
    </location>
</feature>
<organism evidence="2 3">
    <name type="scientific">Mugilogobius chulae</name>
    <name type="common">yellowstripe goby</name>
    <dbReference type="NCBI Taxonomy" id="88201"/>
    <lineage>
        <taxon>Eukaryota</taxon>
        <taxon>Metazoa</taxon>
        <taxon>Chordata</taxon>
        <taxon>Craniata</taxon>
        <taxon>Vertebrata</taxon>
        <taxon>Euteleostomi</taxon>
        <taxon>Actinopterygii</taxon>
        <taxon>Neopterygii</taxon>
        <taxon>Teleostei</taxon>
        <taxon>Neoteleostei</taxon>
        <taxon>Acanthomorphata</taxon>
        <taxon>Gobiaria</taxon>
        <taxon>Gobiiformes</taxon>
        <taxon>Gobioidei</taxon>
        <taxon>Gobiidae</taxon>
        <taxon>Gobionellinae</taxon>
        <taxon>Mugilogobius</taxon>
    </lineage>
</organism>
<sequence length="174" mass="18829">MASGITSSYSTIQSIPEDPSTAKLLDHEDSQETTSLSSIQQASTSAGPSDEQTGDNDNSQTRPVEPASTGDGESEEHPSPEPPLRSKLNVDGPENETNNDTSKDQTLNQLSKRLKSSDHLRSPGLSAPTSNWLLRHTFLCTQAHFFALSSSLLCLTQAPQMNRAACLAYIGQRW</sequence>